<sequence length="115" mass="11944">EAPKKSSKRKGSGSTGGGEERRNRRKKARKEVSLSSLENADGSGKKVVDEVSEKGPSSGGDDLGELELGVNEGINSSSGLNGVLVGVASDVCIPKRKRTLVGRKKSDHGQSSNPV</sequence>
<feature type="compositionally biased region" description="Basic and acidic residues" evidence="1">
    <location>
        <begin position="43"/>
        <end position="53"/>
    </location>
</feature>
<feature type="non-terminal residue" evidence="2">
    <location>
        <position position="115"/>
    </location>
</feature>
<accession>A0A392R494</accession>
<comment type="caution">
    <text evidence="2">The sequence shown here is derived from an EMBL/GenBank/DDBJ whole genome shotgun (WGS) entry which is preliminary data.</text>
</comment>
<evidence type="ECO:0000256" key="1">
    <source>
        <dbReference type="SAM" id="MobiDB-lite"/>
    </source>
</evidence>
<dbReference type="AlphaFoldDB" id="A0A392R494"/>
<name>A0A392R494_9FABA</name>
<dbReference type="EMBL" id="LXQA010184355">
    <property type="protein sequence ID" value="MCI31057.1"/>
    <property type="molecule type" value="Genomic_DNA"/>
</dbReference>
<evidence type="ECO:0000313" key="3">
    <source>
        <dbReference type="Proteomes" id="UP000265520"/>
    </source>
</evidence>
<feature type="compositionally biased region" description="Basic residues" evidence="1">
    <location>
        <begin position="96"/>
        <end position="106"/>
    </location>
</feature>
<reference evidence="2 3" key="1">
    <citation type="journal article" date="2018" name="Front. Plant Sci.">
        <title>Red Clover (Trifolium pratense) and Zigzag Clover (T. medium) - A Picture of Genomic Similarities and Differences.</title>
        <authorList>
            <person name="Dluhosova J."/>
            <person name="Istvanek J."/>
            <person name="Nedelnik J."/>
            <person name="Repkova J."/>
        </authorList>
    </citation>
    <scope>NUCLEOTIDE SEQUENCE [LARGE SCALE GENOMIC DNA]</scope>
    <source>
        <strain evidence="3">cv. 10/8</strain>
        <tissue evidence="2">Leaf</tissue>
    </source>
</reference>
<organism evidence="2 3">
    <name type="scientific">Trifolium medium</name>
    <dbReference type="NCBI Taxonomy" id="97028"/>
    <lineage>
        <taxon>Eukaryota</taxon>
        <taxon>Viridiplantae</taxon>
        <taxon>Streptophyta</taxon>
        <taxon>Embryophyta</taxon>
        <taxon>Tracheophyta</taxon>
        <taxon>Spermatophyta</taxon>
        <taxon>Magnoliopsida</taxon>
        <taxon>eudicotyledons</taxon>
        <taxon>Gunneridae</taxon>
        <taxon>Pentapetalae</taxon>
        <taxon>rosids</taxon>
        <taxon>fabids</taxon>
        <taxon>Fabales</taxon>
        <taxon>Fabaceae</taxon>
        <taxon>Papilionoideae</taxon>
        <taxon>50 kb inversion clade</taxon>
        <taxon>NPAAA clade</taxon>
        <taxon>Hologalegina</taxon>
        <taxon>IRL clade</taxon>
        <taxon>Trifolieae</taxon>
        <taxon>Trifolium</taxon>
    </lineage>
</organism>
<evidence type="ECO:0000313" key="2">
    <source>
        <dbReference type="EMBL" id="MCI31057.1"/>
    </source>
</evidence>
<protein>
    <submittedName>
        <fullName evidence="2">Uncharacterized protein</fullName>
    </submittedName>
</protein>
<feature type="region of interest" description="Disordered" evidence="1">
    <location>
        <begin position="1"/>
        <end position="80"/>
    </location>
</feature>
<dbReference type="Proteomes" id="UP000265520">
    <property type="component" value="Unassembled WGS sequence"/>
</dbReference>
<feature type="region of interest" description="Disordered" evidence="1">
    <location>
        <begin position="96"/>
        <end position="115"/>
    </location>
</feature>
<feature type="compositionally biased region" description="Basic residues" evidence="1">
    <location>
        <begin position="1"/>
        <end position="11"/>
    </location>
</feature>
<feature type="non-terminal residue" evidence="2">
    <location>
        <position position="1"/>
    </location>
</feature>
<proteinExistence type="predicted"/>
<keyword evidence="3" id="KW-1185">Reference proteome</keyword>